<gene>
    <name evidence="1" type="ORF">Sjap_002404</name>
</gene>
<reference evidence="1 2" key="1">
    <citation type="submission" date="2024-01" db="EMBL/GenBank/DDBJ databases">
        <title>Genome assemblies of Stephania.</title>
        <authorList>
            <person name="Yang L."/>
        </authorList>
    </citation>
    <scope>NUCLEOTIDE SEQUENCE [LARGE SCALE GENOMIC DNA]</scope>
    <source>
        <strain evidence="1">QJT</strain>
        <tissue evidence="1">Leaf</tissue>
    </source>
</reference>
<evidence type="ECO:0000313" key="1">
    <source>
        <dbReference type="EMBL" id="KAK9154924.1"/>
    </source>
</evidence>
<name>A0AAP0KNL5_9MAGN</name>
<evidence type="ECO:0000313" key="2">
    <source>
        <dbReference type="Proteomes" id="UP001417504"/>
    </source>
</evidence>
<proteinExistence type="predicted"/>
<keyword evidence="2" id="KW-1185">Reference proteome</keyword>
<accession>A0AAP0KNL5</accession>
<organism evidence="1 2">
    <name type="scientific">Stephania japonica</name>
    <dbReference type="NCBI Taxonomy" id="461633"/>
    <lineage>
        <taxon>Eukaryota</taxon>
        <taxon>Viridiplantae</taxon>
        <taxon>Streptophyta</taxon>
        <taxon>Embryophyta</taxon>
        <taxon>Tracheophyta</taxon>
        <taxon>Spermatophyta</taxon>
        <taxon>Magnoliopsida</taxon>
        <taxon>Ranunculales</taxon>
        <taxon>Menispermaceae</taxon>
        <taxon>Menispermoideae</taxon>
        <taxon>Cissampelideae</taxon>
        <taxon>Stephania</taxon>
    </lineage>
</organism>
<dbReference type="Proteomes" id="UP001417504">
    <property type="component" value="Unassembled WGS sequence"/>
</dbReference>
<sequence length="84" mass="8902">MLKGSSTISNVFVRNEGDPISWILSIGRGISGDDAIDDDEESKDSFGFTFVEPKKITSSSSLIVFIDDGLSISGADNSGRLNGD</sequence>
<comment type="caution">
    <text evidence="1">The sequence shown here is derived from an EMBL/GenBank/DDBJ whole genome shotgun (WGS) entry which is preliminary data.</text>
</comment>
<dbReference type="EMBL" id="JBBNAE010000001">
    <property type="protein sequence ID" value="KAK9154924.1"/>
    <property type="molecule type" value="Genomic_DNA"/>
</dbReference>
<dbReference type="AlphaFoldDB" id="A0AAP0KNL5"/>
<protein>
    <submittedName>
        <fullName evidence="1">Uncharacterized protein</fullName>
    </submittedName>
</protein>